<feature type="domain" description="HD" evidence="3">
    <location>
        <begin position="77"/>
        <end position="201"/>
    </location>
</feature>
<protein>
    <recommendedName>
        <fullName evidence="2">Deoxyguanosinetriphosphate triphosphohydrolase-like protein</fullName>
    </recommendedName>
</protein>
<reference evidence="4 5" key="1">
    <citation type="submission" date="2019-04" db="EMBL/GenBank/DDBJ databases">
        <title>Microbes associate with the intestines of laboratory mice.</title>
        <authorList>
            <person name="Navarre W."/>
            <person name="Wong E."/>
            <person name="Huang K.C."/>
            <person name="Tropini C."/>
            <person name="Ng K."/>
            <person name="Yu B."/>
        </authorList>
    </citation>
    <scope>NUCLEOTIDE SEQUENCE [LARGE SCALE GENOMIC DNA]</scope>
    <source>
        <strain evidence="4 5">NM48_B13</strain>
    </source>
</reference>
<dbReference type="RefSeq" id="WP_136845250.1">
    <property type="nucleotide sequence ID" value="NZ_CAOKAH010000001.1"/>
</dbReference>
<dbReference type="InterPro" id="IPR051094">
    <property type="entry name" value="Diverse_Catalytic_Enzymes"/>
</dbReference>
<dbReference type="InterPro" id="IPR006674">
    <property type="entry name" value="HD_domain"/>
</dbReference>
<dbReference type="Proteomes" id="UP000309454">
    <property type="component" value="Unassembled WGS sequence"/>
</dbReference>
<organism evidence="4 5">
    <name type="scientific">Parvibacter caecicola</name>
    <dbReference type="NCBI Taxonomy" id="747645"/>
    <lineage>
        <taxon>Bacteria</taxon>
        <taxon>Bacillati</taxon>
        <taxon>Actinomycetota</taxon>
        <taxon>Coriobacteriia</taxon>
        <taxon>Coriobacteriales</taxon>
        <taxon>Coriobacteriaceae</taxon>
        <taxon>Parvibacter</taxon>
    </lineage>
</organism>
<dbReference type="SUPFAM" id="SSF109604">
    <property type="entry name" value="HD-domain/PDEase-like"/>
    <property type="match status" value="1"/>
</dbReference>
<evidence type="ECO:0000313" key="4">
    <source>
        <dbReference type="EMBL" id="TJW12330.1"/>
    </source>
</evidence>
<dbReference type="HAMAP" id="MF_01212">
    <property type="entry name" value="dGTPase_type2"/>
    <property type="match status" value="1"/>
</dbReference>
<dbReference type="AlphaFoldDB" id="A0A4T9T9R8"/>
<keyword evidence="5" id="KW-1185">Reference proteome</keyword>
<dbReference type="PANTHER" id="PTHR35795">
    <property type="entry name" value="SLR1885 PROTEIN"/>
    <property type="match status" value="1"/>
</dbReference>
<dbReference type="Pfam" id="PF01966">
    <property type="entry name" value="HD"/>
    <property type="match status" value="1"/>
</dbReference>
<sequence>MEVVWRSEQEDREATLLCPDATLSRESEGRVRSTAPDLLRNEFQRDRDKILHCKSFRRLSHKTQVFLAPQGDHYRTRLTHTLEVAQIARTIARALALNEDLTEAISLGHDLGHTPFGHTGESALAHCIGRHRGMAPSDPEIEGLYRHNQQSLRVVELIENGGAGLNLTFEVKDGIVCHTGEVRAETLEGRIVATADRIAYVNHDIDDAIRAGLLTEGQLPPSTHAVLGENHSARIETLVSDMVTASASEGDIRLSPHVWEAMMELREFLFRKVYMAPEVLEEVDKATRLINTLFDYYVAHPDEVPQEYHSISGGDELRAVSDYIAGMTDRYAKSRIRQLFEPNTLSF</sequence>
<comment type="caution">
    <text evidence="4">The sequence shown here is derived from an EMBL/GenBank/DDBJ whole genome shotgun (WGS) entry which is preliminary data.</text>
</comment>
<dbReference type="Gene3D" id="1.10.3210.10">
    <property type="entry name" value="Hypothetical protein af1432"/>
    <property type="match status" value="1"/>
</dbReference>
<dbReference type="CDD" id="cd00077">
    <property type="entry name" value="HDc"/>
    <property type="match status" value="1"/>
</dbReference>
<dbReference type="InterPro" id="IPR026875">
    <property type="entry name" value="PHydrolase_assoc_dom"/>
</dbReference>
<dbReference type="EMBL" id="SSTM01000001">
    <property type="protein sequence ID" value="TJW12330.1"/>
    <property type="molecule type" value="Genomic_DNA"/>
</dbReference>
<dbReference type="GO" id="GO:0016793">
    <property type="term" value="F:triphosphoric monoester hydrolase activity"/>
    <property type="evidence" value="ECO:0007669"/>
    <property type="project" value="InterPro"/>
</dbReference>
<accession>A0A4T9T9R8</accession>
<dbReference type="NCBIfam" id="NF002327">
    <property type="entry name" value="PRK01286.1-2"/>
    <property type="match status" value="1"/>
</dbReference>
<dbReference type="InterPro" id="IPR006261">
    <property type="entry name" value="dGTPase"/>
</dbReference>
<dbReference type="PROSITE" id="PS51831">
    <property type="entry name" value="HD"/>
    <property type="match status" value="1"/>
</dbReference>
<gene>
    <name evidence="4" type="ORF">E5982_01645</name>
</gene>
<comment type="similarity">
    <text evidence="2">Belongs to the dGTPase family. Type 2 subfamily.</text>
</comment>
<dbReference type="PANTHER" id="PTHR35795:SF1">
    <property type="entry name" value="BIS(5'-NUCLEOSYL)-TETRAPHOSPHATASE, SYMMETRICAL"/>
    <property type="match status" value="1"/>
</dbReference>
<dbReference type="NCBIfam" id="TIGR01353">
    <property type="entry name" value="dGTP_triPase"/>
    <property type="match status" value="1"/>
</dbReference>
<evidence type="ECO:0000256" key="2">
    <source>
        <dbReference type="HAMAP-Rule" id="MF_01212"/>
    </source>
</evidence>
<dbReference type="Pfam" id="PF13286">
    <property type="entry name" value="HD_assoc"/>
    <property type="match status" value="1"/>
</dbReference>
<evidence type="ECO:0000256" key="1">
    <source>
        <dbReference type="ARBA" id="ARBA00022801"/>
    </source>
</evidence>
<evidence type="ECO:0000259" key="3">
    <source>
        <dbReference type="PROSITE" id="PS51831"/>
    </source>
</evidence>
<name>A0A4T9T9R8_9ACTN</name>
<dbReference type="InterPro" id="IPR003607">
    <property type="entry name" value="HD/PDEase_dom"/>
</dbReference>
<keyword evidence="1 2" id="KW-0378">Hydrolase</keyword>
<proteinExistence type="inferred from homology"/>
<dbReference type="SMART" id="SM00471">
    <property type="entry name" value="HDc"/>
    <property type="match status" value="1"/>
</dbReference>
<dbReference type="InterPro" id="IPR023023">
    <property type="entry name" value="dNTPase_2"/>
</dbReference>
<dbReference type="OrthoDB" id="9803619at2"/>
<evidence type="ECO:0000313" key="5">
    <source>
        <dbReference type="Proteomes" id="UP000309454"/>
    </source>
</evidence>